<name>A0AAE3R0M8_9BACT</name>
<dbReference type="AlphaFoldDB" id="A0AAE3R0M8"/>
<comment type="caution">
    <text evidence="2">The sequence shown here is derived from an EMBL/GenBank/DDBJ whole genome shotgun (WGS) entry which is preliminary data.</text>
</comment>
<dbReference type="SUPFAM" id="SSF55961">
    <property type="entry name" value="Bet v1-like"/>
    <property type="match status" value="1"/>
</dbReference>
<evidence type="ECO:0000259" key="1">
    <source>
        <dbReference type="Pfam" id="PF19569"/>
    </source>
</evidence>
<organism evidence="2 3">
    <name type="scientific">Xanthocytophaga agilis</name>
    <dbReference type="NCBI Taxonomy" id="3048010"/>
    <lineage>
        <taxon>Bacteria</taxon>
        <taxon>Pseudomonadati</taxon>
        <taxon>Bacteroidota</taxon>
        <taxon>Cytophagia</taxon>
        <taxon>Cytophagales</taxon>
        <taxon>Rhodocytophagaceae</taxon>
        <taxon>Xanthocytophaga</taxon>
    </lineage>
</organism>
<evidence type="ECO:0000313" key="3">
    <source>
        <dbReference type="Proteomes" id="UP001232063"/>
    </source>
</evidence>
<dbReference type="InterPro" id="IPR045736">
    <property type="entry name" value="START_2"/>
</dbReference>
<feature type="domain" description="START-like" evidence="1">
    <location>
        <begin position="2"/>
        <end position="130"/>
    </location>
</feature>
<dbReference type="InterPro" id="IPR023393">
    <property type="entry name" value="START-like_dom_sf"/>
</dbReference>
<reference evidence="2" key="1">
    <citation type="submission" date="2023-05" db="EMBL/GenBank/DDBJ databases">
        <authorList>
            <person name="Zhang X."/>
        </authorList>
    </citation>
    <scope>NUCLEOTIDE SEQUENCE</scope>
    <source>
        <strain evidence="2">BD1B2-1</strain>
    </source>
</reference>
<dbReference type="Gene3D" id="3.30.530.20">
    <property type="match status" value="1"/>
</dbReference>
<accession>A0AAE3R0M8</accession>
<dbReference type="Proteomes" id="UP001232063">
    <property type="component" value="Unassembled WGS sequence"/>
</dbReference>
<gene>
    <name evidence="2" type="ORF">QNI22_00830</name>
</gene>
<evidence type="ECO:0000313" key="2">
    <source>
        <dbReference type="EMBL" id="MDJ1499164.1"/>
    </source>
</evidence>
<dbReference type="RefSeq" id="WP_314508702.1">
    <property type="nucleotide sequence ID" value="NZ_JASJOU010000001.1"/>
</dbReference>
<dbReference type="EMBL" id="JASJOU010000001">
    <property type="protein sequence ID" value="MDJ1499164.1"/>
    <property type="molecule type" value="Genomic_DNA"/>
</dbReference>
<sequence>MEKFKFSVEYEMKASPKMLFSYFTTPAGLAQWFADDVSIDGEKIFSFQWDNRPHYAKIAAQRLNRYVKFEFLDDDGKESTDPNYIEFKFDQNELTQSSFVKITDYSEMAEEEDLQELWENLIASLKETVGG</sequence>
<protein>
    <submittedName>
        <fullName evidence="2">START-like domain-containing protein</fullName>
    </submittedName>
</protein>
<dbReference type="Pfam" id="PF19569">
    <property type="entry name" value="START_2"/>
    <property type="match status" value="1"/>
</dbReference>
<keyword evidence="3" id="KW-1185">Reference proteome</keyword>
<proteinExistence type="predicted"/>